<protein>
    <submittedName>
        <fullName evidence="1">Uncharacterized protein</fullName>
    </submittedName>
</protein>
<evidence type="ECO:0000313" key="1">
    <source>
        <dbReference type="EMBL" id="SDF44920.1"/>
    </source>
</evidence>
<sequence length="44" mass="5051">MYRLLTTVVFILAATDIALLMVHEFNEHQTLPYFTLLAGLIFLP</sequence>
<proteinExistence type="predicted"/>
<evidence type="ECO:0000313" key="2">
    <source>
        <dbReference type="Proteomes" id="UP000243333"/>
    </source>
</evidence>
<dbReference type="EMBL" id="FNBU01000011">
    <property type="protein sequence ID" value="SDF44920.1"/>
    <property type="molecule type" value="Genomic_DNA"/>
</dbReference>
<keyword evidence="2" id="KW-1185">Reference proteome</keyword>
<name>A0A1G7L7A3_9FIRM</name>
<accession>A0A1G7L7A3</accession>
<gene>
    <name evidence="1" type="ORF">SAMN05660235_01628</name>
</gene>
<reference evidence="2" key="1">
    <citation type="submission" date="2016-10" db="EMBL/GenBank/DDBJ databases">
        <authorList>
            <person name="Varghese N."/>
            <person name="Submissions S."/>
        </authorList>
    </citation>
    <scope>NUCLEOTIDE SEQUENCE [LARGE SCALE GENOMIC DNA]</scope>
    <source>
        <strain evidence="2">DSM 23256</strain>
    </source>
</reference>
<dbReference type="Proteomes" id="UP000243333">
    <property type="component" value="Unassembled WGS sequence"/>
</dbReference>
<dbReference type="AlphaFoldDB" id="A0A1G7L7A3"/>
<organism evidence="1 2">
    <name type="scientific">Sporolituus thermophilus DSM 23256</name>
    <dbReference type="NCBI Taxonomy" id="1123285"/>
    <lineage>
        <taxon>Bacteria</taxon>
        <taxon>Bacillati</taxon>
        <taxon>Bacillota</taxon>
        <taxon>Negativicutes</taxon>
        <taxon>Selenomonadales</taxon>
        <taxon>Sporomusaceae</taxon>
        <taxon>Sporolituus</taxon>
    </lineage>
</organism>